<dbReference type="Pfam" id="PF22666">
    <property type="entry name" value="Glyco_hydro_2_N2"/>
    <property type="match status" value="1"/>
</dbReference>
<dbReference type="Proteomes" id="UP001201262">
    <property type="component" value="Unassembled WGS sequence"/>
</dbReference>
<dbReference type="GO" id="GO:0006516">
    <property type="term" value="P:glycoprotein catabolic process"/>
    <property type="evidence" value="ECO:0007669"/>
    <property type="project" value="TreeGrafter"/>
</dbReference>
<evidence type="ECO:0000256" key="3">
    <source>
        <dbReference type="ARBA" id="ARBA00012754"/>
    </source>
</evidence>
<comment type="catalytic activity">
    <reaction evidence="1">
        <text>Hydrolysis of terminal, non-reducing beta-D-mannose residues in beta-D-mannosides.</text>
        <dbReference type="EC" id="3.2.1.25"/>
    </reaction>
</comment>
<keyword evidence="6" id="KW-0326">Glycosidase</keyword>
<evidence type="ECO:0000256" key="4">
    <source>
        <dbReference type="ARBA" id="ARBA00022801"/>
    </source>
</evidence>
<dbReference type="Gene3D" id="2.60.120.260">
    <property type="entry name" value="Galactose-binding domain-like"/>
    <property type="match status" value="1"/>
</dbReference>
<evidence type="ECO:0000256" key="2">
    <source>
        <dbReference type="ARBA" id="ARBA00004740"/>
    </source>
</evidence>
<dbReference type="GO" id="GO:0004567">
    <property type="term" value="F:beta-mannosidase activity"/>
    <property type="evidence" value="ECO:0007669"/>
    <property type="project" value="UniProtKB-EC"/>
</dbReference>
<dbReference type="Gene3D" id="2.60.40.10">
    <property type="entry name" value="Immunoglobulins"/>
    <property type="match status" value="1"/>
</dbReference>
<dbReference type="RefSeq" id="XP_046070951.1">
    <property type="nucleotide sequence ID" value="XM_046211416.1"/>
</dbReference>
<dbReference type="EC" id="3.2.1.25" evidence="3"/>
<dbReference type="SUPFAM" id="SSF51445">
    <property type="entry name" value="(Trans)glycosidases"/>
    <property type="match status" value="1"/>
</dbReference>
<feature type="domain" description="Glycoside hydrolase family 2 immunoglobulin-like beta-sandwich" evidence="11">
    <location>
        <begin position="195"/>
        <end position="297"/>
    </location>
</feature>
<evidence type="ECO:0000259" key="12">
    <source>
        <dbReference type="Pfam" id="PF17786"/>
    </source>
</evidence>
<dbReference type="EMBL" id="JAJTJA010000007">
    <property type="protein sequence ID" value="KAH8696013.1"/>
    <property type="molecule type" value="Genomic_DNA"/>
</dbReference>
<sequence length="835" mass="95614">MAPVTEIRYLSSGWRFKRSDENDSSWAPVASVPTVVHLDLMRNGRIDDPFLDMKEVDVEWVGEHAWTYSTTFPTPHLLEGSKCYLIFEGLDTFAVVTLNGATILESDNMFLSHRVDISTAVKLHGENILTMNFDSALLRGRSIEKENPEYRFIAHNGETGRLGVRKAQYHWGWDWGPVLMTCGPWRPVRLEISQAYVEQLRIDYDLDESLSSLKGKVNAVINGQIDGVNLVLSIGGEGVFRKSSSIDSSDAVVEFKLDQPGLWYPHGYGEQNLYDVSLELVKEGTIIHREQRRVGFRKVELVRDDDQYGQSFYFKINNVDIFCGGSCWIPADNFLPRLTPEKYRKWLQTMIEGNQIMTRVWGGGIYEDDAFYDSCDELGILVWQDFMFGCGSYPTWPDLLDSIRREATQNIRRLRHHASIAIYAGNNEDYQIQEKYCLDYDYQNKDTDSWLRGTFPARFIYEHLLPTLCNEEHPSVPYWPSSPFSNGKHTSDLTCGDVHQWNVWHGTQEKYQKFPDIGGRFNSEFGLACHPNLQTIKHFVTETSEMFPQSRTLDFHNKADGHERRIATYIVENFRLESSLEGYIYLTQLAQAEALAFAYRGWRRQWGEKRRCGGALVWQINDCWPSSSWAIVDYFYRKKPGFYAVKRALEPLTVSVQREHTDWSVCHARAPKSSSYKVWVANSKTVDVISDVELRFISIESGQDIKEPLIRKNCSITANGTTDILDGIISNAEEPPHVLAARLIQNGTVTSRDVDWPQPFKYFSFKDRAVQIEARNDSFLVSASKPTKCLVIEEQDDITLSDNGIDLVPGETQIIRATGSGKLAANPRYRYLGFE</sequence>
<feature type="domain" description="Mannosidase Ig/CBM-like" evidence="12">
    <location>
        <begin position="675"/>
        <end position="762"/>
    </location>
</feature>
<evidence type="ECO:0000256" key="8">
    <source>
        <dbReference type="ARBA" id="ARBA00038429"/>
    </source>
</evidence>
<comment type="pathway">
    <text evidence="2">Glycan metabolism; N-glycan degradation.</text>
</comment>
<reference evidence="14" key="1">
    <citation type="submission" date="2021-12" db="EMBL/GenBank/DDBJ databases">
        <title>Convergent genome expansion in fungi linked to evolution of root-endophyte symbiosis.</title>
        <authorList>
            <consortium name="DOE Joint Genome Institute"/>
            <person name="Ke Y.-H."/>
            <person name="Bonito G."/>
            <person name="Liao H.-L."/>
            <person name="Looney B."/>
            <person name="Rojas-Flechas A."/>
            <person name="Nash J."/>
            <person name="Hameed K."/>
            <person name="Schadt C."/>
            <person name="Martin F."/>
            <person name="Crous P.W."/>
            <person name="Miettinen O."/>
            <person name="Magnuson J.K."/>
            <person name="Labbe J."/>
            <person name="Jacobson D."/>
            <person name="Doktycz M.J."/>
            <person name="Veneault-Fourrey C."/>
            <person name="Kuo A."/>
            <person name="Mondo S."/>
            <person name="Calhoun S."/>
            <person name="Riley R."/>
            <person name="Ohm R."/>
            <person name="LaButti K."/>
            <person name="Andreopoulos B."/>
            <person name="Pangilinan J."/>
            <person name="Nolan M."/>
            <person name="Tritt A."/>
            <person name="Clum A."/>
            <person name="Lipzen A."/>
            <person name="Daum C."/>
            <person name="Barry K."/>
            <person name="Grigoriev I.V."/>
            <person name="Vilgalys R."/>
        </authorList>
    </citation>
    <scope>NUCLEOTIDE SEQUENCE</scope>
    <source>
        <strain evidence="14">PMI_201</strain>
    </source>
</reference>
<evidence type="ECO:0000313" key="15">
    <source>
        <dbReference type="Proteomes" id="UP001201262"/>
    </source>
</evidence>
<evidence type="ECO:0000256" key="9">
    <source>
        <dbReference type="ARBA" id="ARBA00041069"/>
    </source>
</evidence>
<protein>
    <recommendedName>
        <fullName evidence="9">Beta-mannosidase B</fullName>
        <ecNumber evidence="3">3.2.1.25</ecNumber>
    </recommendedName>
    <alternativeName>
        <fullName evidence="10">Mannanase B</fullName>
    </alternativeName>
</protein>
<evidence type="ECO:0000313" key="14">
    <source>
        <dbReference type="EMBL" id="KAH8696013.1"/>
    </source>
</evidence>
<proteinExistence type="inferred from homology"/>
<accession>A0AAD4KMD5</accession>
<comment type="similarity">
    <text evidence="8">Belongs to the glycosyl hydrolase 2 family. Beta-mannosidase B subfamily.</text>
</comment>
<dbReference type="FunFam" id="3.20.20.80:FF:000050">
    <property type="entry name" value="Beta-mannosidase B"/>
    <property type="match status" value="1"/>
</dbReference>
<dbReference type="SUPFAM" id="SSF49303">
    <property type="entry name" value="beta-Galactosidase/glucuronidase domain"/>
    <property type="match status" value="2"/>
</dbReference>
<keyword evidence="7" id="KW-0624">Polysaccharide degradation</keyword>
<dbReference type="InterPro" id="IPR036156">
    <property type="entry name" value="Beta-gal/glucu_dom_sf"/>
</dbReference>
<dbReference type="InterPro" id="IPR013783">
    <property type="entry name" value="Ig-like_fold"/>
</dbReference>
<dbReference type="Pfam" id="PF17786">
    <property type="entry name" value="Mannosidase_ig"/>
    <property type="match status" value="1"/>
</dbReference>
<dbReference type="GO" id="GO:0000272">
    <property type="term" value="P:polysaccharide catabolic process"/>
    <property type="evidence" value="ECO:0007669"/>
    <property type="project" value="UniProtKB-KW"/>
</dbReference>
<evidence type="ECO:0000256" key="1">
    <source>
        <dbReference type="ARBA" id="ARBA00000829"/>
    </source>
</evidence>
<dbReference type="AlphaFoldDB" id="A0AAD4KMD5"/>
<feature type="domain" description="Beta-mannosidase-like galactose-binding" evidence="13">
    <location>
        <begin position="14"/>
        <end position="186"/>
    </location>
</feature>
<dbReference type="InterPro" id="IPR017853">
    <property type="entry name" value="GH"/>
</dbReference>
<keyword evidence="4 14" id="KW-0378">Hydrolase</keyword>
<comment type="caution">
    <text evidence="14">The sequence shown here is derived from an EMBL/GenBank/DDBJ whole genome shotgun (WGS) entry which is preliminary data.</text>
</comment>
<dbReference type="InterPro" id="IPR054593">
    <property type="entry name" value="Beta-mannosidase-like_N2"/>
</dbReference>
<gene>
    <name evidence="14" type="ORF">BGW36DRAFT_298203</name>
</gene>
<dbReference type="InterPro" id="IPR050887">
    <property type="entry name" value="Beta-mannosidase_GH2"/>
</dbReference>
<organism evidence="14 15">
    <name type="scientific">Talaromyces proteolyticus</name>
    <dbReference type="NCBI Taxonomy" id="1131652"/>
    <lineage>
        <taxon>Eukaryota</taxon>
        <taxon>Fungi</taxon>
        <taxon>Dikarya</taxon>
        <taxon>Ascomycota</taxon>
        <taxon>Pezizomycotina</taxon>
        <taxon>Eurotiomycetes</taxon>
        <taxon>Eurotiomycetidae</taxon>
        <taxon>Eurotiales</taxon>
        <taxon>Trichocomaceae</taxon>
        <taxon>Talaromyces</taxon>
        <taxon>Talaromyces sect. Bacilispori</taxon>
    </lineage>
</organism>
<dbReference type="InterPro" id="IPR041447">
    <property type="entry name" value="Mannosidase_ig"/>
</dbReference>
<keyword evidence="5" id="KW-0119">Carbohydrate metabolism</keyword>
<dbReference type="SUPFAM" id="SSF49785">
    <property type="entry name" value="Galactose-binding domain-like"/>
    <property type="match status" value="1"/>
</dbReference>
<dbReference type="GeneID" id="70241703"/>
<dbReference type="PANTHER" id="PTHR43730">
    <property type="entry name" value="BETA-MANNOSIDASE"/>
    <property type="match status" value="1"/>
</dbReference>
<evidence type="ECO:0000256" key="10">
    <source>
        <dbReference type="ARBA" id="ARBA00041614"/>
    </source>
</evidence>
<dbReference type="InterPro" id="IPR008979">
    <property type="entry name" value="Galactose-bd-like_sf"/>
</dbReference>
<dbReference type="FunFam" id="2.60.120.260:FF:000118">
    <property type="entry name" value="Beta-mannosidase B"/>
    <property type="match status" value="1"/>
</dbReference>
<keyword evidence="15" id="KW-1185">Reference proteome</keyword>
<dbReference type="PANTHER" id="PTHR43730:SF1">
    <property type="entry name" value="BETA-MANNOSIDASE"/>
    <property type="match status" value="1"/>
</dbReference>
<evidence type="ECO:0000259" key="11">
    <source>
        <dbReference type="Pfam" id="PF00703"/>
    </source>
</evidence>
<evidence type="ECO:0000259" key="13">
    <source>
        <dbReference type="Pfam" id="PF22666"/>
    </source>
</evidence>
<name>A0AAD4KMD5_9EURO</name>
<evidence type="ECO:0000256" key="5">
    <source>
        <dbReference type="ARBA" id="ARBA00023277"/>
    </source>
</evidence>
<dbReference type="Pfam" id="PF00703">
    <property type="entry name" value="Glyco_hydro_2"/>
    <property type="match status" value="1"/>
</dbReference>
<evidence type="ECO:0000256" key="6">
    <source>
        <dbReference type="ARBA" id="ARBA00023295"/>
    </source>
</evidence>
<dbReference type="InterPro" id="IPR006102">
    <property type="entry name" value="Ig-like_GH2"/>
</dbReference>
<dbReference type="Gene3D" id="3.20.20.80">
    <property type="entry name" value="Glycosidases"/>
    <property type="match status" value="1"/>
</dbReference>
<evidence type="ECO:0000256" key="7">
    <source>
        <dbReference type="ARBA" id="ARBA00023326"/>
    </source>
</evidence>